<evidence type="ECO:0000256" key="1">
    <source>
        <dbReference type="SAM" id="SignalP"/>
    </source>
</evidence>
<dbReference type="InterPro" id="IPR032299">
    <property type="entry name" value="DUF4843"/>
</dbReference>
<name>A0AAJ6BEH7_9BACT</name>
<dbReference type="PROSITE" id="PS51257">
    <property type="entry name" value="PROKAR_LIPOPROTEIN"/>
    <property type="match status" value="1"/>
</dbReference>
<dbReference type="Proteomes" id="UP001220610">
    <property type="component" value="Chromosome"/>
</dbReference>
<accession>A0AAJ6BEH7</accession>
<dbReference type="EMBL" id="CP119311">
    <property type="protein sequence ID" value="WEK34038.1"/>
    <property type="molecule type" value="Genomic_DNA"/>
</dbReference>
<dbReference type="Pfam" id="PF16132">
    <property type="entry name" value="DUF4843"/>
    <property type="match status" value="1"/>
</dbReference>
<protein>
    <submittedName>
        <fullName evidence="2">DUF4843 domain-containing protein</fullName>
    </submittedName>
</protein>
<evidence type="ECO:0000313" key="3">
    <source>
        <dbReference type="Proteomes" id="UP001220610"/>
    </source>
</evidence>
<evidence type="ECO:0000313" key="2">
    <source>
        <dbReference type="EMBL" id="WEK34038.1"/>
    </source>
</evidence>
<feature type="signal peptide" evidence="1">
    <location>
        <begin position="1"/>
        <end position="21"/>
    </location>
</feature>
<feature type="chain" id="PRO_5042585832" evidence="1">
    <location>
        <begin position="22"/>
        <end position="255"/>
    </location>
</feature>
<reference evidence="2" key="1">
    <citation type="submission" date="2023-03" db="EMBL/GenBank/DDBJ databases">
        <title>Andean soil-derived lignocellulolytic bacterial consortium as a source of novel taxa and putative plastic-active enzymes.</title>
        <authorList>
            <person name="Diaz-Garcia L."/>
            <person name="Chuvochina M."/>
            <person name="Feuerriegel G."/>
            <person name="Bunk B."/>
            <person name="Sproer C."/>
            <person name="Streit W.R."/>
            <person name="Rodriguez L.M."/>
            <person name="Overmann J."/>
            <person name="Jimenez D.J."/>
        </authorList>
    </citation>
    <scope>NUCLEOTIDE SEQUENCE</scope>
    <source>
        <strain evidence="2">MAG 7</strain>
    </source>
</reference>
<sequence length="255" mass="28516">MIRILFYTLLLGMLAAGCSEADHLLYNDSARLQINDTTAMSYTFFYEPETMVQDTVYVEVFTIGDPVNQDRPVTLVQVAGENQAYPAVSGQHFVPLDDPAIKPLMVVKANQVSGLIPVVVKRDAGMKQHSYRLRLQLAANEAFLLGEEGRRVKTVIVSDKLERFYSWRADDGTAPAFYTFGKYSTAKHQFMYDVLQVRVDEEWYKAISDMQAQQHYKNLVKEALNAFNTDPANLASGAAPLRESSDPASSAVTFP</sequence>
<keyword evidence="1" id="KW-0732">Signal</keyword>
<gene>
    <name evidence="2" type="ORF">P0Y53_16240</name>
</gene>
<dbReference type="AlphaFoldDB" id="A0AAJ6BEH7"/>
<proteinExistence type="predicted"/>
<organism evidence="2 3">
    <name type="scientific">Candidatus Pseudobacter hemicellulosilyticus</name>
    <dbReference type="NCBI Taxonomy" id="3121375"/>
    <lineage>
        <taxon>Bacteria</taxon>
        <taxon>Pseudomonadati</taxon>
        <taxon>Bacteroidota</taxon>
        <taxon>Chitinophagia</taxon>
        <taxon>Chitinophagales</taxon>
        <taxon>Chitinophagaceae</taxon>
        <taxon>Pseudobacter</taxon>
    </lineage>
</organism>